<comment type="caution">
    <text evidence="1">The sequence shown here is derived from an EMBL/GenBank/DDBJ whole genome shotgun (WGS) entry which is preliminary data.</text>
</comment>
<proteinExistence type="predicted"/>
<reference evidence="1 2" key="1">
    <citation type="submission" date="2019-01" db="EMBL/GenBank/DDBJ databases">
        <title>Draft genome sequence of Psathyrella aberdarensis IHI B618.</title>
        <authorList>
            <person name="Buettner E."/>
            <person name="Kellner H."/>
        </authorList>
    </citation>
    <scope>NUCLEOTIDE SEQUENCE [LARGE SCALE GENOMIC DNA]</scope>
    <source>
        <strain evidence="1 2">IHI B618</strain>
    </source>
</reference>
<dbReference type="OrthoDB" id="5584247at2759"/>
<evidence type="ECO:0000313" key="2">
    <source>
        <dbReference type="Proteomes" id="UP000290288"/>
    </source>
</evidence>
<dbReference type="EMBL" id="SDEE01001448">
    <property type="protein sequence ID" value="RXW12041.1"/>
    <property type="molecule type" value="Genomic_DNA"/>
</dbReference>
<accession>A0A4Q2D1A1</accession>
<dbReference type="AlphaFoldDB" id="A0A4Q2D1A1"/>
<keyword evidence="2" id="KW-1185">Reference proteome</keyword>
<name>A0A4Q2D1A1_9AGAR</name>
<sequence>MNEEKSQQWQHEDWASSRTNNLSSFTEVLSRRTRPPFDLFMFDNTRISAGPIRKSGRSIKEDWPQYWDNVHQRGSIYGTVVGLNPEGSGLVAWRPQIYEGGAGEDGS</sequence>
<evidence type="ECO:0000313" key="1">
    <source>
        <dbReference type="EMBL" id="RXW12041.1"/>
    </source>
</evidence>
<dbReference type="STRING" id="2316362.A0A4Q2D1A1"/>
<protein>
    <submittedName>
        <fullName evidence="1">Uncharacterized protein</fullName>
    </submittedName>
</protein>
<dbReference type="Proteomes" id="UP000290288">
    <property type="component" value="Unassembled WGS sequence"/>
</dbReference>
<gene>
    <name evidence="1" type="ORF">EST38_g13814</name>
</gene>
<organism evidence="1 2">
    <name type="scientific">Candolleomyces aberdarensis</name>
    <dbReference type="NCBI Taxonomy" id="2316362"/>
    <lineage>
        <taxon>Eukaryota</taxon>
        <taxon>Fungi</taxon>
        <taxon>Dikarya</taxon>
        <taxon>Basidiomycota</taxon>
        <taxon>Agaricomycotina</taxon>
        <taxon>Agaricomycetes</taxon>
        <taxon>Agaricomycetidae</taxon>
        <taxon>Agaricales</taxon>
        <taxon>Agaricineae</taxon>
        <taxon>Psathyrellaceae</taxon>
        <taxon>Candolleomyces</taxon>
    </lineage>
</organism>